<feature type="signal peptide" evidence="3">
    <location>
        <begin position="1"/>
        <end position="20"/>
    </location>
</feature>
<dbReference type="CDD" id="cd05819">
    <property type="entry name" value="NHL"/>
    <property type="match status" value="2"/>
</dbReference>
<proteinExistence type="predicted"/>
<dbReference type="GO" id="GO:0000209">
    <property type="term" value="P:protein polyubiquitination"/>
    <property type="evidence" value="ECO:0007669"/>
    <property type="project" value="TreeGrafter"/>
</dbReference>
<evidence type="ECO:0000313" key="6">
    <source>
        <dbReference type="Proteomes" id="UP000663844"/>
    </source>
</evidence>
<dbReference type="InterPro" id="IPR001258">
    <property type="entry name" value="NHL_repeat"/>
</dbReference>
<dbReference type="GO" id="GO:0043161">
    <property type="term" value="P:proteasome-mediated ubiquitin-dependent protein catabolic process"/>
    <property type="evidence" value="ECO:0007669"/>
    <property type="project" value="TreeGrafter"/>
</dbReference>
<feature type="repeat" description="NHL" evidence="2">
    <location>
        <begin position="426"/>
        <end position="462"/>
    </location>
</feature>
<keyword evidence="1" id="KW-0677">Repeat</keyword>
<dbReference type="PANTHER" id="PTHR24104">
    <property type="entry name" value="E3 UBIQUITIN-PROTEIN LIGASE NHLRC1-RELATED"/>
    <property type="match status" value="1"/>
</dbReference>
<dbReference type="AlphaFoldDB" id="A0A818SFT9"/>
<feature type="chain" id="PRO_5032396871" description="Apple domain-containing protein" evidence="3">
    <location>
        <begin position="21"/>
        <end position="697"/>
    </location>
</feature>
<dbReference type="Pfam" id="PF00024">
    <property type="entry name" value="PAN_1"/>
    <property type="match status" value="1"/>
</dbReference>
<evidence type="ECO:0000256" key="1">
    <source>
        <dbReference type="ARBA" id="ARBA00022737"/>
    </source>
</evidence>
<dbReference type="EMBL" id="CAJOAZ010000525">
    <property type="protein sequence ID" value="CAF3668413.1"/>
    <property type="molecule type" value="Genomic_DNA"/>
</dbReference>
<name>A0A818SFT9_9BILA</name>
<reference evidence="5" key="1">
    <citation type="submission" date="2021-02" db="EMBL/GenBank/DDBJ databases">
        <authorList>
            <person name="Nowell W R."/>
        </authorList>
    </citation>
    <scope>NUCLEOTIDE SEQUENCE</scope>
</reference>
<evidence type="ECO:0000259" key="4">
    <source>
        <dbReference type="Pfam" id="PF00024"/>
    </source>
</evidence>
<dbReference type="Proteomes" id="UP000663844">
    <property type="component" value="Unassembled WGS sequence"/>
</dbReference>
<evidence type="ECO:0000256" key="2">
    <source>
        <dbReference type="PROSITE-ProRule" id="PRU00504"/>
    </source>
</evidence>
<accession>A0A818SFT9</accession>
<dbReference type="GO" id="GO:0061630">
    <property type="term" value="F:ubiquitin protein ligase activity"/>
    <property type="evidence" value="ECO:0007669"/>
    <property type="project" value="TreeGrafter"/>
</dbReference>
<dbReference type="InterPro" id="IPR003609">
    <property type="entry name" value="Pan_app"/>
</dbReference>
<dbReference type="GO" id="GO:0008270">
    <property type="term" value="F:zinc ion binding"/>
    <property type="evidence" value="ECO:0007669"/>
    <property type="project" value="UniProtKB-KW"/>
</dbReference>
<feature type="repeat" description="NHL" evidence="2">
    <location>
        <begin position="289"/>
        <end position="322"/>
    </location>
</feature>
<dbReference type="Gene3D" id="2.120.10.30">
    <property type="entry name" value="TolB, C-terminal domain"/>
    <property type="match status" value="3"/>
</dbReference>
<evidence type="ECO:0000256" key="3">
    <source>
        <dbReference type="SAM" id="SignalP"/>
    </source>
</evidence>
<dbReference type="PANTHER" id="PTHR24104:SF25">
    <property type="entry name" value="PROTEIN LIN-41"/>
    <property type="match status" value="1"/>
</dbReference>
<organism evidence="5 6">
    <name type="scientific">Adineta steineri</name>
    <dbReference type="NCBI Taxonomy" id="433720"/>
    <lineage>
        <taxon>Eukaryota</taxon>
        <taxon>Metazoa</taxon>
        <taxon>Spiralia</taxon>
        <taxon>Gnathifera</taxon>
        <taxon>Rotifera</taxon>
        <taxon>Eurotatoria</taxon>
        <taxon>Bdelloidea</taxon>
        <taxon>Adinetida</taxon>
        <taxon>Adinetidae</taxon>
        <taxon>Adineta</taxon>
    </lineage>
</organism>
<protein>
    <recommendedName>
        <fullName evidence="4">Apple domain-containing protein</fullName>
    </recommendedName>
</protein>
<gene>
    <name evidence="5" type="ORF">OXD698_LOCUS10072</name>
</gene>
<comment type="caution">
    <text evidence="5">The sequence shown here is derived from an EMBL/GenBank/DDBJ whole genome shotgun (WGS) entry which is preliminary data.</text>
</comment>
<dbReference type="SUPFAM" id="SSF101898">
    <property type="entry name" value="NHL repeat"/>
    <property type="match status" value="2"/>
</dbReference>
<dbReference type="InterPro" id="IPR011042">
    <property type="entry name" value="6-blade_b-propeller_TolB-like"/>
</dbReference>
<feature type="repeat" description="NHL" evidence="2">
    <location>
        <begin position="662"/>
        <end position="696"/>
    </location>
</feature>
<evidence type="ECO:0000313" key="5">
    <source>
        <dbReference type="EMBL" id="CAF3668413.1"/>
    </source>
</evidence>
<sequence length="697" mass="76907">MASRRICLWLLFMIIAQVVGEDTQSMIMSLMVDSKFQCANTTCIPFINVFTSNIMNCQVACLTQSRCRAATFHRSTSNCELFDNILSQNESILADVDATSMNVISGTRFPSVCSLSSQSSWSQNATTIFGSQAGTSGSNLTLLYDPIGMYYDGPNNMLIVADSGNQRILRFSLDNPLSVATVIAGSNGYGCNMNQFQGLYGIGVDSSGQSYVTDFFCNQIVRFPSNSNSTTFGTLLGSIALAASISINQLTNDTYVVSNNDNAVYKFVGGNGPAVVAAGGNGNGNALNQLSGPVGVYYDYLYTNSLYVADSNNNRVLKFPSGSTNATYGIVVAGDNGAGTGANQLNNPRSIIVDSSGTLYIADTYNNRIQRWLQNATSGITIVGGIQGTASDQLYFPETVLFDKYEPTWDKWKQNAITVAGGNGQGQELNQLNGPVGIFIDKKKNIFIADWMNHRIVQWEYNAKEGHIIADRNQMQQLDLPTDVIVDQQNHSIIIADQGNRRVIQYSNQTQQILIDNIDCCGLAMDKYGFLYVSDGKKNGVRRWKMGEYNNEGIAVAGGNGQGNQLNQLNWPTFLFVDENQSIYVSDWNNHRVMKWRKDAKEGKVVVGGNGRGENLNQLWFPRGLFVDHLRQIYVADYGNHRVVRWCEGKEQGEIIVGGNNERNQLKYPRGLSFDDEGNLYVTESFNHRIVKFEIIL</sequence>
<dbReference type="Gene3D" id="2.40.10.500">
    <property type="match status" value="2"/>
</dbReference>
<dbReference type="InterPro" id="IPR050952">
    <property type="entry name" value="TRIM-NHL_E3_ligases"/>
</dbReference>
<feature type="domain" description="Apple" evidence="4">
    <location>
        <begin position="50"/>
        <end position="86"/>
    </location>
</feature>
<keyword evidence="3" id="KW-0732">Signal</keyword>
<feature type="repeat" description="NHL" evidence="2">
    <location>
        <begin position="339"/>
        <end position="370"/>
    </location>
</feature>
<feature type="repeat" description="NHL" evidence="2">
    <location>
        <begin position="568"/>
        <end position="599"/>
    </location>
</feature>
<dbReference type="Pfam" id="PF01436">
    <property type="entry name" value="NHL"/>
    <property type="match status" value="3"/>
</dbReference>
<dbReference type="PROSITE" id="PS51125">
    <property type="entry name" value="NHL"/>
    <property type="match status" value="5"/>
</dbReference>